<evidence type="ECO:0000313" key="2">
    <source>
        <dbReference type="EMBL" id="KIM23891.1"/>
    </source>
</evidence>
<dbReference type="EMBL" id="KN824330">
    <property type="protein sequence ID" value="KIM23891.1"/>
    <property type="molecule type" value="Genomic_DNA"/>
</dbReference>
<evidence type="ECO:0000313" key="3">
    <source>
        <dbReference type="Proteomes" id="UP000054097"/>
    </source>
</evidence>
<dbReference type="AlphaFoldDB" id="A0A0C3AXA1"/>
<keyword evidence="3" id="KW-1185">Reference proteome</keyword>
<proteinExistence type="predicted"/>
<feature type="region of interest" description="Disordered" evidence="1">
    <location>
        <begin position="151"/>
        <end position="186"/>
    </location>
</feature>
<protein>
    <submittedName>
        <fullName evidence="2">Uncharacterized protein</fullName>
    </submittedName>
</protein>
<feature type="compositionally biased region" description="Basic residues" evidence="1">
    <location>
        <begin position="339"/>
        <end position="354"/>
    </location>
</feature>
<organism evidence="2 3">
    <name type="scientific">Serendipita vermifera MAFF 305830</name>
    <dbReference type="NCBI Taxonomy" id="933852"/>
    <lineage>
        <taxon>Eukaryota</taxon>
        <taxon>Fungi</taxon>
        <taxon>Dikarya</taxon>
        <taxon>Basidiomycota</taxon>
        <taxon>Agaricomycotina</taxon>
        <taxon>Agaricomycetes</taxon>
        <taxon>Sebacinales</taxon>
        <taxon>Serendipitaceae</taxon>
        <taxon>Serendipita</taxon>
    </lineage>
</organism>
<accession>A0A0C3AXA1</accession>
<dbReference type="HOGENOM" id="CLU_740019_0_0_1"/>
<feature type="compositionally biased region" description="Polar residues" evidence="1">
    <location>
        <begin position="1"/>
        <end position="23"/>
    </location>
</feature>
<gene>
    <name evidence="2" type="ORF">M408DRAFT_27489</name>
</gene>
<name>A0A0C3AXA1_SERVB</name>
<sequence length="374" mass="41671">MQKNTPTSQPSAPSTNLDQTNIASLDGLDWSRTPGTPVGTGSLYYLADVASTLGNPVRQSENDLGSPFAPRLFSPNTRGSLQPEEVDWAYRLWGFATRGEQPLERYYCTRYGCEEQVEAGAHHPDYQASSSQEKVAPYSLFQAVRPLPAAFNETPTASPSRVSHLDMPSNHADRPTEGQNDTPRSLDLSVIDPELLAMSGTLPDDERDEEQTEGDDSRILVSTFIHPDAPGWNWPTEAAVAALLVREPTDGKTKSSPLLSKFTSYFPQSQRPVRLANRRLQCNAGARIQDGQWKVWYCDRPTFGHSFDFRKHLKTLHLGDQRQEDWAKANRGTGASVSGKKKGSKRFGKKRARKSGGQDGENDFDPKSKRHRRR</sequence>
<feature type="region of interest" description="Disordered" evidence="1">
    <location>
        <begin position="324"/>
        <end position="374"/>
    </location>
</feature>
<evidence type="ECO:0000256" key="1">
    <source>
        <dbReference type="SAM" id="MobiDB-lite"/>
    </source>
</evidence>
<reference evidence="2 3" key="1">
    <citation type="submission" date="2014-04" db="EMBL/GenBank/DDBJ databases">
        <authorList>
            <consortium name="DOE Joint Genome Institute"/>
            <person name="Kuo A."/>
            <person name="Zuccaro A."/>
            <person name="Kohler A."/>
            <person name="Nagy L.G."/>
            <person name="Floudas D."/>
            <person name="Copeland A."/>
            <person name="Barry K.W."/>
            <person name="Cichocki N."/>
            <person name="Veneault-Fourrey C."/>
            <person name="LaButti K."/>
            <person name="Lindquist E.A."/>
            <person name="Lipzen A."/>
            <person name="Lundell T."/>
            <person name="Morin E."/>
            <person name="Murat C."/>
            <person name="Sun H."/>
            <person name="Tunlid A."/>
            <person name="Henrissat B."/>
            <person name="Grigoriev I.V."/>
            <person name="Hibbett D.S."/>
            <person name="Martin F."/>
            <person name="Nordberg H.P."/>
            <person name="Cantor M.N."/>
            <person name="Hua S.X."/>
        </authorList>
    </citation>
    <scope>NUCLEOTIDE SEQUENCE [LARGE SCALE GENOMIC DNA]</scope>
    <source>
        <strain evidence="2 3">MAFF 305830</strain>
    </source>
</reference>
<dbReference type="Proteomes" id="UP000054097">
    <property type="component" value="Unassembled WGS sequence"/>
</dbReference>
<feature type="region of interest" description="Disordered" evidence="1">
    <location>
        <begin position="1"/>
        <end position="34"/>
    </location>
</feature>
<reference evidence="3" key="2">
    <citation type="submission" date="2015-01" db="EMBL/GenBank/DDBJ databases">
        <title>Evolutionary Origins and Diversification of the Mycorrhizal Mutualists.</title>
        <authorList>
            <consortium name="DOE Joint Genome Institute"/>
            <consortium name="Mycorrhizal Genomics Consortium"/>
            <person name="Kohler A."/>
            <person name="Kuo A."/>
            <person name="Nagy L.G."/>
            <person name="Floudas D."/>
            <person name="Copeland A."/>
            <person name="Barry K.W."/>
            <person name="Cichocki N."/>
            <person name="Veneault-Fourrey C."/>
            <person name="LaButti K."/>
            <person name="Lindquist E.A."/>
            <person name="Lipzen A."/>
            <person name="Lundell T."/>
            <person name="Morin E."/>
            <person name="Murat C."/>
            <person name="Riley R."/>
            <person name="Ohm R."/>
            <person name="Sun H."/>
            <person name="Tunlid A."/>
            <person name="Henrissat B."/>
            <person name="Grigoriev I.V."/>
            <person name="Hibbett D.S."/>
            <person name="Martin F."/>
        </authorList>
    </citation>
    <scope>NUCLEOTIDE SEQUENCE [LARGE SCALE GENOMIC DNA]</scope>
    <source>
        <strain evidence="3">MAFF 305830</strain>
    </source>
</reference>